<name>A0A380MJT9_9GAMM</name>
<dbReference type="Pfam" id="PF12849">
    <property type="entry name" value="PBP_like_2"/>
    <property type="match status" value="1"/>
</dbReference>
<keyword evidence="5" id="KW-1185">Reference proteome</keyword>
<evidence type="ECO:0000256" key="2">
    <source>
        <dbReference type="SAM" id="Phobius"/>
    </source>
</evidence>
<evidence type="ECO:0000313" key="5">
    <source>
        <dbReference type="Proteomes" id="UP000254575"/>
    </source>
</evidence>
<feature type="transmembrane region" description="Helical" evidence="2">
    <location>
        <begin position="7"/>
        <end position="31"/>
    </location>
</feature>
<feature type="transmembrane region" description="Helical" evidence="2">
    <location>
        <begin position="37"/>
        <end position="58"/>
    </location>
</feature>
<dbReference type="InterPro" id="IPR050811">
    <property type="entry name" value="Phosphate_ABC_transporter"/>
</dbReference>
<dbReference type="EMBL" id="UHIA01000003">
    <property type="protein sequence ID" value="SUO91935.1"/>
    <property type="molecule type" value="Genomic_DNA"/>
</dbReference>
<dbReference type="SUPFAM" id="SSF53850">
    <property type="entry name" value="Periplasmic binding protein-like II"/>
    <property type="match status" value="1"/>
</dbReference>
<proteinExistence type="predicted"/>
<evidence type="ECO:0000256" key="1">
    <source>
        <dbReference type="ARBA" id="ARBA00022729"/>
    </source>
</evidence>
<keyword evidence="2" id="KW-1133">Transmembrane helix</keyword>
<dbReference type="PANTHER" id="PTHR30570:SF1">
    <property type="entry name" value="PHOSPHATE-BINDING PROTEIN PSTS"/>
    <property type="match status" value="1"/>
</dbReference>
<protein>
    <submittedName>
        <fullName evidence="4">Phosphate-binding protein pstS</fullName>
    </submittedName>
</protein>
<dbReference type="PANTHER" id="PTHR30570">
    <property type="entry name" value="PERIPLASMIC PHOSPHATE BINDING COMPONENT OF PHOSPHATE ABC TRANSPORTER"/>
    <property type="match status" value="1"/>
</dbReference>
<dbReference type="OrthoDB" id="9765713at2"/>
<evidence type="ECO:0000313" key="4">
    <source>
        <dbReference type="EMBL" id="SUO91935.1"/>
    </source>
</evidence>
<dbReference type="Gene3D" id="3.40.190.10">
    <property type="entry name" value="Periplasmic binding protein-like II"/>
    <property type="match status" value="2"/>
</dbReference>
<dbReference type="AlphaFoldDB" id="A0A380MJT9"/>
<dbReference type="InterPro" id="IPR024370">
    <property type="entry name" value="PBP_domain"/>
</dbReference>
<evidence type="ECO:0000259" key="3">
    <source>
        <dbReference type="Pfam" id="PF12849"/>
    </source>
</evidence>
<dbReference type="Proteomes" id="UP000254575">
    <property type="component" value="Unassembled WGS sequence"/>
</dbReference>
<accession>A0A380MJT9</accession>
<feature type="domain" description="PBP" evidence="3">
    <location>
        <begin position="137"/>
        <end position="376"/>
    </location>
</feature>
<keyword evidence="2" id="KW-0812">Transmembrane</keyword>
<feature type="transmembrane region" description="Helical" evidence="2">
    <location>
        <begin position="70"/>
        <end position="88"/>
    </location>
</feature>
<organism evidence="4 5">
    <name type="scientific">Suttonella indologenes</name>
    <dbReference type="NCBI Taxonomy" id="13276"/>
    <lineage>
        <taxon>Bacteria</taxon>
        <taxon>Pseudomonadati</taxon>
        <taxon>Pseudomonadota</taxon>
        <taxon>Gammaproteobacteria</taxon>
        <taxon>Cardiobacteriales</taxon>
        <taxon>Cardiobacteriaceae</taxon>
        <taxon>Suttonella</taxon>
    </lineage>
</organism>
<reference evidence="4 5" key="1">
    <citation type="submission" date="2018-06" db="EMBL/GenBank/DDBJ databases">
        <authorList>
            <consortium name="Pathogen Informatics"/>
            <person name="Doyle S."/>
        </authorList>
    </citation>
    <scope>NUCLEOTIDE SEQUENCE [LARGE SCALE GENOMIC DNA]</scope>
    <source>
        <strain evidence="4 5">NCTC10717</strain>
    </source>
</reference>
<dbReference type="PROSITE" id="PS51257">
    <property type="entry name" value="PROKAR_LIPOPROTEIN"/>
    <property type="match status" value="1"/>
</dbReference>
<keyword evidence="1" id="KW-0732">Signal</keyword>
<gene>
    <name evidence="4" type="primary">pstS_1</name>
    <name evidence="4" type="ORF">NCTC10717_00313</name>
</gene>
<keyword evidence="2" id="KW-0472">Membrane</keyword>
<sequence length="391" mass="44233">MKIHHNIWHILLGLGLIALVIACFLLFILLIFIGYNILFSFIMPISLIALYISLWILFSLDAEDRRLIKGIATLCACILGLGMTYVAIKEWRNARYRAVAAVKELELREYEPFYSDKLAVLEHPADLQLKDNLPVLDGSTALYPLYAAFVQTVYPPQLAQEYEELNRLIQSSKTGTAYQRLLDGEVDIIFVPAPSKSHQALADSKGLQFQLYPIGQEAFVFFVHQSNPVNNLSIAQIQQIYAGNIKNWQEVGGNKEAIRAFQRPENSGSQTALQRIMGDIALMKAPKEDIPTGMDGIISQVADYRNFPNAIGFSFLLYSSQLVQEKQIKRLSINNIAPNHENIRNKSYPFTYDFYAVTLGNESRETQQLIQWIQSPQGKELIEKTGYVPVP</sequence>